<evidence type="ECO:0000256" key="7">
    <source>
        <dbReference type="ARBA" id="ARBA00022801"/>
    </source>
</evidence>
<dbReference type="PROSITE" id="PS50958">
    <property type="entry name" value="SMB_2"/>
    <property type="match status" value="1"/>
</dbReference>
<evidence type="ECO:0000256" key="3">
    <source>
        <dbReference type="ARBA" id="ARBA00011245"/>
    </source>
</evidence>
<keyword evidence="10 12" id="KW-0464">Manganese</keyword>
<dbReference type="EC" id="4.6.1.-" evidence="12"/>
<dbReference type="GO" id="GO:0016829">
    <property type="term" value="F:lyase activity"/>
    <property type="evidence" value="ECO:0007669"/>
    <property type="project" value="UniProtKB-KW"/>
</dbReference>
<dbReference type="InterPro" id="IPR039787">
    <property type="entry name" value="ENDOU"/>
</dbReference>
<dbReference type="PROSITE" id="PS51959">
    <property type="entry name" value="ENDOU"/>
    <property type="match status" value="1"/>
</dbReference>
<dbReference type="InterPro" id="IPR018998">
    <property type="entry name" value="EndoU_C"/>
</dbReference>
<evidence type="ECO:0000256" key="11">
    <source>
        <dbReference type="ARBA" id="ARBA00023239"/>
    </source>
</evidence>
<evidence type="ECO:0000256" key="8">
    <source>
        <dbReference type="ARBA" id="ARBA00022884"/>
    </source>
</evidence>
<feature type="chain" id="PRO_5041774801" description="Uridylate-specific endoribonuclease" evidence="12">
    <location>
        <begin position="19"/>
        <end position="325"/>
    </location>
</feature>
<dbReference type="GO" id="GO:0016787">
    <property type="term" value="F:hydrolase activity"/>
    <property type="evidence" value="ECO:0007669"/>
    <property type="project" value="UniProtKB-KW"/>
</dbReference>
<keyword evidence="8 12" id="KW-0694">RNA-binding</keyword>
<evidence type="ECO:0000313" key="15">
    <source>
        <dbReference type="EMBL" id="KAK3747515.1"/>
    </source>
</evidence>
<feature type="signal peptide" evidence="12">
    <location>
        <begin position="1"/>
        <end position="18"/>
    </location>
</feature>
<comment type="subunit">
    <text evidence="3 12">Monomer.</text>
</comment>
<evidence type="ECO:0000256" key="5">
    <source>
        <dbReference type="ARBA" id="ARBA00022723"/>
    </source>
</evidence>
<evidence type="ECO:0000256" key="4">
    <source>
        <dbReference type="ARBA" id="ARBA00022722"/>
    </source>
</evidence>
<name>A0AAE0YJC6_9GAST</name>
<keyword evidence="11" id="KW-0456">Lyase</keyword>
<dbReference type="Proteomes" id="UP001283361">
    <property type="component" value="Unassembled WGS sequence"/>
</dbReference>
<keyword evidence="6 12" id="KW-0255">Endonuclease</keyword>
<keyword evidence="7 12" id="KW-0378">Hydrolase</keyword>
<dbReference type="GO" id="GO:0004521">
    <property type="term" value="F:RNA endonuclease activity"/>
    <property type="evidence" value="ECO:0007669"/>
    <property type="project" value="UniProtKB-UniRule"/>
</dbReference>
<dbReference type="SUPFAM" id="SSF142877">
    <property type="entry name" value="EndoU-like"/>
    <property type="match status" value="1"/>
</dbReference>
<keyword evidence="5 12" id="KW-0479">Metal-binding</keyword>
<keyword evidence="9" id="KW-1015">Disulfide bond</keyword>
<organism evidence="15 16">
    <name type="scientific">Elysia crispata</name>
    <name type="common">lettuce slug</name>
    <dbReference type="NCBI Taxonomy" id="231223"/>
    <lineage>
        <taxon>Eukaryota</taxon>
        <taxon>Metazoa</taxon>
        <taxon>Spiralia</taxon>
        <taxon>Lophotrochozoa</taxon>
        <taxon>Mollusca</taxon>
        <taxon>Gastropoda</taxon>
        <taxon>Heterobranchia</taxon>
        <taxon>Euthyneura</taxon>
        <taxon>Panpulmonata</taxon>
        <taxon>Sacoglossa</taxon>
        <taxon>Placobranchoidea</taxon>
        <taxon>Plakobranchidae</taxon>
        <taxon>Elysia</taxon>
    </lineage>
</organism>
<dbReference type="GO" id="GO:0003723">
    <property type="term" value="F:RNA binding"/>
    <property type="evidence" value="ECO:0007669"/>
    <property type="project" value="UniProtKB-UniRule"/>
</dbReference>
<evidence type="ECO:0000256" key="1">
    <source>
        <dbReference type="ARBA" id="ARBA00001936"/>
    </source>
</evidence>
<dbReference type="InterPro" id="IPR036024">
    <property type="entry name" value="Somatomedin_B-like_dom_sf"/>
</dbReference>
<evidence type="ECO:0000259" key="14">
    <source>
        <dbReference type="PROSITE" id="PS51959"/>
    </source>
</evidence>
<dbReference type="AlphaFoldDB" id="A0AAE0YJC6"/>
<dbReference type="InterPro" id="IPR001212">
    <property type="entry name" value="Somatomedin_B_dom"/>
</dbReference>
<feature type="domain" description="SMB" evidence="13">
    <location>
        <begin position="21"/>
        <end position="65"/>
    </location>
</feature>
<dbReference type="Pfam" id="PF09412">
    <property type="entry name" value="XendoU"/>
    <property type="match status" value="1"/>
</dbReference>
<evidence type="ECO:0000256" key="6">
    <source>
        <dbReference type="ARBA" id="ARBA00022759"/>
    </source>
</evidence>
<evidence type="ECO:0000256" key="9">
    <source>
        <dbReference type="ARBA" id="ARBA00023157"/>
    </source>
</evidence>
<keyword evidence="4 12" id="KW-0540">Nuclease</keyword>
<keyword evidence="12" id="KW-0732">Signal</keyword>
<dbReference type="Pfam" id="PF01033">
    <property type="entry name" value="Somatomedin_B"/>
    <property type="match status" value="1"/>
</dbReference>
<comment type="cofactor">
    <cofactor evidence="1 12">
        <name>Mn(2+)</name>
        <dbReference type="ChEBI" id="CHEBI:29035"/>
    </cofactor>
</comment>
<reference evidence="15" key="1">
    <citation type="journal article" date="2023" name="G3 (Bethesda)">
        <title>A reference genome for the long-term kleptoplast-retaining sea slug Elysia crispata morphotype clarki.</title>
        <authorList>
            <person name="Eastman K.E."/>
            <person name="Pendleton A.L."/>
            <person name="Shaikh M.A."/>
            <person name="Suttiyut T."/>
            <person name="Ogas R."/>
            <person name="Tomko P."/>
            <person name="Gavelis G."/>
            <person name="Widhalm J.R."/>
            <person name="Wisecaver J.H."/>
        </authorList>
    </citation>
    <scope>NUCLEOTIDE SEQUENCE</scope>
    <source>
        <strain evidence="15">ECLA1</strain>
    </source>
</reference>
<sequence length="325" mass="36664">MLNLYLCLVLASLTHVKAFLLDDSCQRRCGAGFDKAFSCQCNTQCLKYNDCCTEYTAICTSAAPSTCGEFAELTQQLWDNDVDRLASADVTINQQAQVGYTDFSDKAPQRLFTYVDETKLTSRVYSTYLALLDNYDPDKYDPEVVTASERAEEDAFLDAILSTATMKRLFDYLNCEGKVQSMSDMRSMLRRLWFELYRRSPSSASLDTSGFEHVMAGEYKSSTVVNGLHYWLAFYQGEKGGEINYYGHSCATRFNSICAAYEWNGRRKQNSSFFLRSSPAFDMAVYTLCFTVYPSQVCPVVIDGRTVNIKTYITQGHVSTAFIAS</sequence>
<comment type="caution">
    <text evidence="15">The sequence shown here is derived from an EMBL/GenBank/DDBJ whole genome shotgun (WGS) entry which is preliminary data.</text>
</comment>
<protein>
    <recommendedName>
        <fullName evidence="12">Uridylate-specific endoribonuclease</fullName>
        <ecNumber evidence="12">4.6.1.-</ecNumber>
    </recommendedName>
</protein>
<keyword evidence="16" id="KW-1185">Reference proteome</keyword>
<comment type="catalytic activity">
    <reaction evidence="12">
        <text>ribonucleotidyl-uridine-RNA = a 5'-end dephospho-uridine-RNA + a 3'-end 2',3'-cyclophospho-ribonucleotide-RNA</text>
        <dbReference type="Rhea" id="RHEA:67792"/>
        <dbReference type="Rhea" id="RHEA-COMP:10464"/>
        <dbReference type="Rhea" id="RHEA-COMP:17354"/>
        <dbReference type="Rhea" id="RHEA-COMP:17356"/>
        <dbReference type="ChEBI" id="CHEBI:83064"/>
        <dbReference type="ChEBI" id="CHEBI:173117"/>
        <dbReference type="ChEBI" id="CHEBI:173224"/>
    </reaction>
</comment>
<feature type="domain" description="EndoU" evidence="14">
    <location>
        <begin position="66"/>
        <end position="325"/>
    </location>
</feature>
<evidence type="ECO:0000256" key="12">
    <source>
        <dbReference type="RuleBase" id="RU367085"/>
    </source>
</evidence>
<evidence type="ECO:0000256" key="2">
    <source>
        <dbReference type="ARBA" id="ARBA00010168"/>
    </source>
</evidence>
<gene>
    <name evidence="15" type="ORF">RRG08_009496</name>
</gene>
<dbReference type="PANTHER" id="PTHR12439:SF42">
    <property type="entry name" value="ENDORIBONUCLEASE-RELATED"/>
    <property type="match status" value="1"/>
</dbReference>
<dbReference type="SMART" id="SM00201">
    <property type="entry name" value="SO"/>
    <property type="match status" value="1"/>
</dbReference>
<dbReference type="PANTHER" id="PTHR12439">
    <property type="entry name" value="PLACENTAL PROTEIN 11-RELATED"/>
    <property type="match status" value="1"/>
</dbReference>
<evidence type="ECO:0000256" key="10">
    <source>
        <dbReference type="ARBA" id="ARBA00023211"/>
    </source>
</evidence>
<dbReference type="SUPFAM" id="SSF90188">
    <property type="entry name" value="Somatomedin B domain"/>
    <property type="match status" value="1"/>
</dbReference>
<evidence type="ECO:0000259" key="13">
    <source>
        <dbReference type="PROSITE" id="PS50958"/>
    </source>
</evidence>
<comment type="similarity">
    <text evidence="2 12">Belongs to the ENDOU family.</text>
</comment>
<dbReference type="Gene3D" id="4.10.410.20">
    <property type="match status" value="1"/>
</dbReference>
<accession>A0AAE0YJC6</accession>
<dbReference type="GO" id="GO:0046872">
    <property type="term" value="F:metal ion binding"/>
    <property type="evidence" value="ECO:0007669"/>
    <property type="project" value="UniProtKB-UniRule"/>
</dbReference>
<dbReference type="EMBL" id="JAWDGP010006084">
    <property type="protein sequence ID" value="KAK3747515.1"/>
    <property type="molecule type" value="Genomic_DNA"/>
</dbReference>
<dbReference type="InterPro" id="IPR037227">
    <property type="entry name" value="EndoU-like"/>
</dbReference>
<evidence type="ECO:0000313" key="16">
    <source>
        <dbReference type="Proteomes" id="UP001283361"/>
    </source>
</evidence>
<proteinExistence type="inferred from homology"/>
<dbReference type="CDD" id="cd21159">
    <property type="entry name" value="XendoU"/>
    <property type="match status" value="1"/>
</dbReference>